<dbReference type="OMA" id="PENCPTT"/>
<dbReference type="KEGG" id="dpte:113793006"/>
<protein>
    <submittedName>
        <fullName evidence="2">Motile sperm domain-containing protein 2-like</fullName>
    </submittedName>
</protein>
<dbReference type="GO" id="GO:0140284">
    <property type="term" value="C:endoplasmic reticulum-endosome membrane contact site"/>
    <property type="evidence" value="ECO:0007669"/>
    <property type="project" value="TreeGrafter"/>
</dbReference>
<keyword evidence="1" id="KW-1185">Reference proteome</keyword>
<dbReference type="PANTHER" id="PTHR46384:SF1">
    <property type="entry name" value="MOTILE SPERM DOMAIN-CONTAINING PROTEIN 2"/>
    <property type="match status" value="1"/>
</dbReference>
<name>A0A6P6Y0Z2_DERPT</name>
<organism evidence="1 2">
    <name type="scientific">Dermatophagoides pteronyssinus</name>
    <name type="common">European house dust mite</name>
    <dbReference type="NCBI Taxonomy" id="6956"/>
    <lineage>
        <taxon>Eukaryota</taxon>
        <taxon>Metazoa</taxon>
        <taxon>Ecdysozoa</taxon>
        <taxon>Arthropoda</taxon>
        <taxon>Chelicerata</taxon>
        <taxon>Arachnida</taxon>
        <taxon>Acari</taxon>
        <taxon>Acariformes</taxon>
        <taxon>Sarcoptiformes</taxon>
        <taxon>Astigmata</taxon>
        <taxon>Psoroptidia</taxon>
        <taxon>Analgoidea</taxon>
        <taxon>Pyroglyphidae</taxon>
        <taxon>Dermatophagoidinae</taxon>
        <taxon>Dermatophagoides</taxon>
    </lineage>
</organism>
<dbReference type="PROSITE" id="PS50191">
    <property type="entry name" value="CRAL_TRIO"/>
    <property type="match status" value="1"/>
</dbReference>
<sequence length="299" mass="35710">MDNNNNNLLNRNENNDSSSDYSDKIANVRNKFLNHYRNDPKLFHETDINMIMENEWWTLRFIKWQRGNEEKALKQMIEAFKWRKSFGINDRDAKDLPIEFAKTAALFPLGTDYKGRNVIYLRVKVYRKIQVLNDFFRQFTAGIINYVDQKSDRNGFVFMFDAFGVSWSNIDIEFLQFLIQLVQLYYPYGLRYAIIYNLPRILRPMWSITKVFLGSAERTLRFCDGEEIFKYIPAKNLPRYLGGECDFDFTDFEETRQCPSIQELGPKFGFTEKEIEKYFKIFEPNIEEAKKLVKYSNKL</sequence>
<dbReference type="InterPro" id="IPR036865">
    <property type="entry name" value="CRAL-TRIO_dom_sf"/>
</dbReference>
<gene>
    <name evidence="2" type="primary">LOC113793006</name>
</gene>
<proteinExistence type="predicted"/>
<dbReference type="Pfam" id="PF00650">
    <property type="entry name" value="CRAL_TRIO"/>
    <property type="match status" value="1"/>
</dbReference>
<evidence type="ECO:0000313" key="2">
    <source>
        <dbReference type="RefSeq" id="XP_027198771.1"/>
    </source>
</evidence>
<accession>A0A6P6Y0Z2</accession>
<dbReference type="PANTHER" id="PTHR46384">
    <property type="entry name" value="MOTILE SPERM DOMAIN-CONTAINING PROTEIN 2"/>
    <property type="match status" value="1"/>
</dbReference>
<dbReference type="InParanoid" id="A0A6P6Y0Z2"/>
<dbReference type="SUPFAM" id="SSF46938">
    <property type="entry name" value="CRAL/TRIO N-terminal domain"/>
    <property type="match status" value="1"/>
</dbReference>
<reference evidence="2" key="1">
    <citation type="submission" date="2025-08" db="UniProtKB">
        <authorList>
            <consortium name="RefSeq"/>
        </authorList>
    </citation>
    <scope>IDENTIFICATION</scope>
    <source>
        <strain evidence="2">Airmid</strain>
    </source>
</reference>
<dbReference type="InterPro" id="IPR001251">
    <property type="entry name" value="CRAL-TRIO_dom"/>
</dbReference>
<dbReference type="InterPro" id="IPR053012">
    <property type="entry name" value="ER-organelle_contact"/>
</dbReference>
<dbReference type="RefSeq" id="XP_027198771.1">
    <property type="nucleotide sequence ID" value="XM_027342970.1"/>
</dbReference>
<dbReference type="CDD" id="cd00170">
    <property type="entry name" value="SEC14"/>
    <property type="match status" value="1"/>
</dbReference>
<evidence type="ECO:0000313" key="1">
    <source>
        <dbReference type="Proteomes" id="UP000515146"/>
    </source>
</evidence>
<dbReference type="Proteomes" id="UP000515146">
    <property type="component" value="Unplaced"/>
</dbReference>
<dbReference type="GeneID" id="113793006"/>
<dbReference type="OrthoDB" id="75724at2759"/>
<dbReference type="AlphaFoldDB" id="A0A6P6Y0Z2"/>
<dbReference type="Gene3D" id="3.40.525.10">
    <property type="entry name" value="CRAL-TRIO lipid binding domain"/>
    <property type="match status" value="1"/>
</dbReference>
<dbReference type="GO" id="GO:0012505">
    <property type="term" value="C:endomembrane system"/>
    <property type="evidence" value="ECO:0007669"/>
    <property type="project" value="TreeGrafter"/>
</dbReference>
<dbReference type="InterPro" id="IPR036273">
    <property type="entry name" value="CRAL/TRIO_N_dom_sf"/>
</dbReference>
<dbReference type="SMART" id="SM00516">
    <property type="entry name" value="SEC14"/>
    <property type="match status" value="1"/>
</dbReference>
<dbReference type="SUPFAM" id="SSF52087">
    <property type="entry name" value="CRAL/TRIO domain"/>
    <property type="match status" value="1"/>
</dbReference>